<dbReference type="InParanoid" id="A0A251U1Y9"/>
<name>A0A251U1Y9_HELAN</name>
<dbReference type="EMBL" id="MNCJ02000323">
    <property type="protein sequence ID" value="KAF5793538.1"/>
    <property type="molecule type" value="Genomic_DNA"/>
</dbReference>
<evidence type="ECO:0000313" key="2">
    <source>
        <dbReference type="EMBL" id="OTG17154.1"/>
    </source>
</evidence>
<evidence type="ECO:0000313" key="3">
    <source>
        <dbReference type="Proteomes" id="UP000215914"/>
    </source>
</evidence>
<sequence length="99" mass="11670">MIKNSLLRLVYRQTLCFFFSGQGMHDQRLLMKPASAKRVCQMPPSIHSQLIVEQLIQPQYLPSVVQLTDSNIREEEQNLSHIFFHIYSQTLNRLYYKLG</sequence>
<keyword evidence="3" id="KW-1185">Reference proteome</keyword>
<gene>
    <name evidence="2" type="ORF">HannXRQ_Chr08g0208931</name>
    <name evidence="1" type="ORF">HanXRQr2_Chr08g0317531</name>
</gene>
<protein>
    <submittedName>
        <fullName evidence="2">Uncharacterized protein</fullName>
    </submittedName>
</protein>
<dbReference type="Gramene" id="mRNA:HanXRQr2_Chr08g0317531">
    <property type="protein sequence ID" value="mRNA:HanXRQr2_Chr08g0317531"/>
    <property type="gene ID" value="HanXRQr2_Chr08g0317531"/>
</dbReference>
<accession>A0A251U1Y9</accession>
<evidence type="ECO:0000313" key="1">
    <source>
        <dbReference type="EMBL" id="KAF5793538.1"/>
    </source>
</evidence>
<dbReference type="Proteomes" id="UP000215914">
    <property type="component" value="Chromosome 8"/>
</dbReference>
<reference evidence="1 3" key="1">
    <citation type="journal article" date="2017" name="Nature">
        <title>The sunflower genome provides insights into oil metabolism, flowering and Asterid evolution.</title>
        <authorList>
            <person name="Badouin H."/>
            <person name="Gouzy J."/>
            <person name="Grassa C.J."/>
            <person name="Murat F."/>
            <person name="Staton S.E."/>
            <person name="Cottret L."/>
            <person name="Lelandais-Briere C."/>
            <person name="Owens G.L."/>
            <person name="Carrere S."/>
            <person name="Mayjonade B."/>
            <person name="Legrand L."/>
            <person name="Gill N."/>
            <person name="Kane N.C."/>
            <person name="Bowers J.E."/>
            <person name="Hubner S."/>
            <person name="Bellec A."/>
            <person name="Berard A."/>
            <person name="Berges H."/>
            <person name="Blanchet N."/>
            <person name="Boniface M.C."/>
            <person name="Brunel D."/>
            <person name="Catrice O."/>
            <person name="Chaidir N."/>
            <person name="Claudel C."/>
            <person name="Donnadieu C."/>
            <person name="Faraut T."/>
            <person name="Fievet G."/>
            <person name="Helmstetter N."/>
            <person name="King M."/>
            <person name="Knapp S.J."/>
            <person name="Lai Z."/>
            <person name="Le Paslier M.C."/>
            <person name="Lippi Y."/>
            <person name="Lorenzon L."/>
            <person name="Mandel J.R."/>
            <person name="Marage G."/>
            <person name="Marchand G."/>
            <person name="Marquand E."/>
            <person name="Bret-Mestries E."/>
            <person name="Morien E."/>
            <person name="Nambeesan S."/>
            <person name="Nguyen T."/>
            <person name="Pegot-Espagnet P."/>
            <person name="Pouilly N."/>
            <person name="Raftis F."/>
            <person name="Sallet E."/>
            <person name="Schiex T."/>
            <person name="Thomas J."/>
            <person name="Vandecasteele C."/>
            <person name="Vares D."/>
            <person name="Vear F."/>
            <person name="Vautrin S."/>
            <person name="Crespi M."/>
            <person name="Mangin B."/>
            <person name="Burke J.M."/>
            <person name="Salse J."/>
            <person name="Munos S."/>
            <person name="Vincourt P."/>
            <person name="Rieseberg L.H."/>
            <person name="Langlade N.B."/>
        </authorList>
    </citation>
    <scope>NUCLEOTIDE SEQUENCE [LARGE SCALE GENOMIC DNA]</scope>
    <source>
        <strain evidence="3">cv. SF193</strain>
        <tissue evidence="1">Leaves</tissue>
    </source>
</reference>
<organism evidence="2 3">
    <name type="scientific">Helianthus annuus</name>
    <name type="common">Common sunflower</name>
    <dbReference type="NCBI Taxonomy" id="4232"/>
    <lineage>
        <taxon>Eukaryota</taxon>
        <taxon>Viridiplantae</taxon>
        <taxon>Streptophyta</taxon>
        <taxon>Embryophyta</taxon>
        <taxon>Tracheophyta</taxon>
        <taxon>Spermatophyta</taxon>
        <taxon>Magnoliopsida</taxon>
        <taxon>eudicotyledons</taxon>
        <taxon>Gunneridae</taxon>
        <taxon>Pentapetalae</taxon>
        <taxon>asterids</taxon>
        <taxon>campanulids</taxon>
        <taxon>Asterales</taxon>
        <taxon>Asteraceae</taxon>
        <taxon>Asteroideae</taxon>
        <taxon>Heliantheae alliance</taxon>
        <taxon>Heliantheae</taxon>
        <taxon>Helianthus</taxon>
    </lineage>
</organism>
<dbReference type="EMBL" id="CM007897">
    <property type="protein sequence ID" value="OTG17154.1"/>
    <property type="molecule type" value="Genomic_DNA"/>
</dbReference>
<reference evidence="1" key="3">
    <citation type="submission" date="2020-06" db="EMBL/GenBank/DDBJ databases">
        <title>Helianthus annuus Genome sequencing and assembly Release 2.</title>
        <authorList>
            <person name="Gouzy J."/>
            <person name="Langlade N."/>
            <person name="Munos S."/>
        </authorList>
    </citation>
    <scope>NUCLEOTIDE SEQUENCE</scope>
    <source>
        <tissue evidence="1">Leaves</tissue>
    </source>
</reference>
<reference evidence="2" key="2">
    <citation type="submission" date="2017-02" db="EMBL/GenBank/DDBJ databases">
        <title>Sunflower complete genome.</title>
        <authorList>
            <person name="Langlade N."/>
            <person name="Munos S."/>
        </authorList>
    </citation>
    <scope>NUCLEOTIDE SEQUENCE [LARGE SCALE GENOMIC DNA]</scope>
    <source>
        <tissue evidence="2">Leaves</tissue>
    </source>
</reference>
<dbReference type="AlphaFoldDB" id="A0A251U1Y9"/>
<proteinExistence type="predicted"/>